<organism evidence="1 2">
    <name type="scientific">Alteromonas macleodii</name>
    <name type="common">Pseudoalteromonas macleodii</name>
    <dbReference type="NCBI Taxonomy" id="28108"/>
    <lineage>
        <taxon>Bacteria</taxon>
        <taxon>Pseudomonadati</taxon>
        <taxon>Pseudomonadota</taxon>
        <taxon>Gammaproteobacteria</taxon>
        <taxon>Alteromonadales</taxon>
        <taxon>Alteromonadaceae</taxon>
        <taxon>Alteromonas/Salinimonas group</taxon>
        <taxon>Alteromonas</taxon>
    </lineage>
</organism>
<accession>A0A6T9XZL3</accession>
<dbReference type="Proteomes" id="UP000509458">
    <property type="component" value="Chromosome"/>
</dbReference>
<reference evidence="1 2" key="1">
    <citation type="submission" date="2020-06" db="EMBL/GenBank/DDBJ databases">
        <authorList>
            <person name="Duchaud E."/>
        </authorList>
    </citation>
    <scope>NUCLEOTIDE SEQUENCE [LARGE SCALE GENOMIC DNA]</scope>
    <source>
        <strain evidence="1">Alteromonas fortis</strain>
    </source>
</reference>
<gene>
    <name evidence="1" type="ORF">ALFOR1_30093</name>
</gene>
<dbReference type="RefSeq" id="WP_179982765.1">
    <property type="nucleotide sequence ID" value="NZ_LR812090.1"/>
</dbReference>
<protein>
    <submittedName>
        <fullName evidence="1">Uncharacterized protein</fullName>
    </submittedName>
</protein>
<sequence>MKIPLYTYFKNRTSAFSSIINNKTYFGSLLCAFLLVGCGGSTNGNDSVVRPDSLLGVWFGQTSTVEDGQEEVVIAISSEGKTIVFSQASRDTLIAHGDISEDTFTSDDTMLYPGEGMTKHGTMQLTANGDSLEGSATVSGLTLDFSANKVSATEDVSLIDIAGNYASSWSDGAYTRSFAIDNEGGISGSDTNGCVYSGSVEQISGINSLFDITIKAETCFEDFEYKGLLAYGVFPFEYQNSIIERNGIVIATEASSRAYAFRQFSPQD</sequence>
<name>A0A6T9XZL3_ALTMA</name>
<evidence type="ECO:0000313" key="2">
    <source>
        <dbReference type="Proteomes" id="UP000509458"/>
    </source>
</evidence>
<dbReference type="EMBL" id="LR812090">
    <property type="protein sequence ID" value="CAB9493194.1"/>
    <property type="molecule type" value="Genomic_DNA"/>
</dbReference>
<evidence type="ECO:0000313" key="1">
    <source>
        <dbReference type="EMBL" id="CAB9493194.1"/>
    </source>
</evidence>
<dbReference type="AlphaFoldDB" id="A0A6T9XZL3"/>
<proteinExistence type="predicted"/>